<dbReference type="Proteomes" id="UP001428290">
    <property type="component" value="Unassembled WGS sequence"/>
</dbReference>
<reference evidence="1 2" key="1">
    <citation type="submission" date="2024-02" db="EMBL/GenBank/DDBJ databases">
        <title>Herpetosiphon gulosus NBRC 112829.</title>
        <authorList>
            <person name="Ichikawa N."/>
            <person name="Katano-Makiyama Y."/>
            <person name="Hidaka K."/>
        </authorList>
    </citation>
    <scope>NUCLEOTIDE SEQUENCE [LARGE SCALE GENOMIC DNA]</scope>
    <source>
        <strain evidence="1 2">NBRC 112829</strain>
    </source>
</reference>
<evidence type="ECO:0000313" key="2">
    <source>
        <dbReference type="Proteomes" id="UP001428290"/>
    </source>
</evidence>
<protein>
    <submittedName>
        <fullName evidence="1">Uncharacterized protein</fullName>
    </submittedName>
</protein>
<sequence length="30" mass="3556">MRDENQKTEGKINVDQVLMQRRKVDLGVRV</sequence>
<dbReference type="EMBL" id="BAABRU010000015">
    <property type="protein sequence ID" value="GAA5530055.1"/>
    <property type="molecule type" value="Genomic_DNA"/>
</dbReference>
<proteinExistence type="predicted"/>
<evidence type="ECO:0000313" key="1">
    <source>
        <dbReference type="EMBL" id="GAA5530055.1"/>
    </source>
</evidence>
<organism evidence="1 2">
    <name type="scientific">Herpetosiphon gulosus</name>
    <dbReference type="NCBI Taxonomy" id="1973496"/>
    <lineage>
        <taxon>Bacteria</taxon>
        <taxon>Bacillati</taxon>
        <taxon>Chloroflexota</taxon>
        <taxon>Chloroflexia</taxon>
        <taxon>Herpetosiphonales</taxon>
        <taxon>Herpetosiphonaceae</taxon>
        <taxon>Herpetosiphon</taxon>
    </lineage>
</organism>
<gene>
    <name evidence="1" type="ORF">Hgul01_03869</name>
</gene>
<comment type="caution">
    <text evidence="1">The sequence shown here is derived from an EMBL/GenBank/DDBJ whole genome shotgun (WGS) entry which is preliminary data.</text>
</comment>
<accession>A0ABP9X3S3</accession>
<keyword evidence="2" id="KW-1185">Reference proteome</keyword>
<name>A0ABP9X3S3_9CHLR</name>